<dbReference type="RefSeq" id="WP_088438909.1">
    <property type="nucleotide sequence ID" value="NZ_NHRV01000001.1"/>
</dbReference>
<evidence type="ECO:0000256" key="3">
    <source>
        <dbReference type="ARBA" id="ARBA00022989"/>
    </source>
</evidence>
<keyword evidence="4 5" id="KW-0472">Membrane</keyword>
<keyword evidence="2 5" id="KW-0812">Transmembrane</keyword>
<dbReference type="Gene3D" id="2.40.50.100">
    <property type="match status" value="1"/>
</dbReference>
<accession>A0A2M8TPR2</accession>
<sequence>MDNEIKRNNNIELYSEEVQEIMSKNPFWILRYGVIILLFIILTLVVGSWFYKYPDIIKVNVIITSTNPPVTITARLTGNIDKIFVRNNQIVKAQTPLAVLHNTAKNEDILKLIALLNQWQTKRDRNIINKQFISGQYLSLGSIQPYYATFVNSLNDYNNYLAVKNCSQRRAIKYQLSVKNAYEALIAQINVWKQSYLMITPIEGIVNQIGVCRNNQNVNTGEALFTIMPLHQTCPEGKALLPINGAGKVKIGQRVNVHINNFPDQEFGYLIGKIKSISNILNKDGYYVVEIEFPNGLVTSYGNSLPTTQQMMGTADIITADLRLIERFFMPVKKLLSTNG</sequence>
<dbReference type="InterPro" id="IPR050739">
    <property type="entry name" value="MFP"/>
</dbReference>
<dbReference type="AlphaFoldDB" id="A0A2M8TPR2"/>
<evidence type="ECO:0000256" key="4">
    <source>
        <dbReference type="ARBA" id="ARBA00023136"/>
    </source>
</evidence>
<evidence type="ECO:0000313" key="7">
    <source>
        <dbReference type="Proteomes" id="UP000231201"/>
    </source>
</evidence>
<dbReference type="EMBL" id="PENH01000001">
    <property type="protein sequence ID" value="PJI25921.1"/>
    <property type="molecule type" value="Genomic_DNA"/>
</dbReference>
<evidence type="ECO:0000256" key="2">
    <source>
        <dbReference type="ARBA" id="ARBA00022692"/>
    </source>
</evidence>
<evidence type="ECO:0008006" key="8">
    <source>
        <dbReference type="Google" id="ProtNLM"/>
    </source>
</evidence>
<organism evidence="6 7">
    <name type="scientific">Prevotella intermedia</name>
    <dbReference type="NCBI Taxonomy" id="28131"/>
    <lineage>
        <taxon>Bacteria</taxon>
        <taxon>Pseudomonadati</taxon>
        <taxon>Bacteroidota</taxon>
        <taxon>Bacteroidia</taxon>
        <taxon>Bacteroidales</taxon>
        <taxon>Prevotellaceae</taxon>
        <taxon>Prevotella</taxon>
    </lineage>
</organism>
<protein>
    <recommendedName>
        <fullName evidence="8">HlyD family secretion protein</fullName>
    </recommendedName>
</protein>
<comment type="caution">
    <text evidence="6">The sequence shown here is derived from an EMBL/GenBank/DDBJ whole genome shotgun (WGS) entry which is preliminary data.</text>
</comment>
<evidence type="ECO:0000256" key="5">
    <source>
        <dbReference type="SAM" id="Phobius"/>
    </source>
</evidence>
<comment type="subcellular location">
    <subcellularLocation>
        <location evidence="1">Membrane</location>
        <topology evidence="1">Single-pass membrane protein</topology>
    </subcellularLocation>
</comment>
<dbReference type="Proteomes" id="UP000231201">
    <property type="component" value="Unassembled WGS sequence"/>
</dbReference>
<gene>
    <name evidence="6" type="ORF">CTM59_05835</name>
</gene>
<feature type="transmembrane region" description="Helical" evidence="5">
    <location>
        <begin position="29"/>
        <end position="51"/>
    </location>
</feature>
<evidence type="ECO:0000256" key="1">
    <source>
        <dbReference type="ARBA" id="ARBA00004167"/>
    </source>
</evidence>
<reference evidence="6 7" key="1">
    <citation type="submission" date="2017-11" db="EMBL/GenBank/DDBJ databases">
        <title>Genome sequencing of Prevotella intermedia KCOM 2833.</title>
        <authorList>
            <person name="Kook J.-K."/>
            <person name="Park S.-N."/>
            <person name="Lim Y.K."/>
        </authorList>
    </citation>
    <scope>NUCLEOTIDE SEQUENCE [LARGE SCALE GENOMIC DNA]</scope>
    <source>
        <strain evidence="6 7">KCOM 2833</strain>
    </source>
</reference>
<keyword evidence="3 5" id="KW-1133">Transmembrane helix</keyword>
<name>A0A2M8TPR2_PREIN</name>
<proteinExistence type="predicted"/>
<dbReference type="PANTHER" id="PTHR30386">
    <property type="entry name" value="MEMBRANE FUSION SUBUNIT OF EMRAB-TOLC MULTIDRUG EFFLUX PUMP"/>
    <property type="match status" value="1"/>
</dbReference>
<dbReference type="GO" id="GO:0016020">
    <property type="term" value="C:membrane"/>
    <property type="evidence" value="ECO:0007669"/>
    <property type="project" value="UniProtKB-SubCell"/>
</dbReference>
<dbReference type="PANTHER" id="PTHR30386:SF26">
    <property type="entry name" value="TRANSPORT PROTEIN COMB"/>
    <property type="match status" value="1"/>
</dbReference>
<evidence type="ECO:0000313" key="6">
    <source>
        <dbReference type="EMBL" id="PJI25921.1"/>
    </source>
</evidence>